<dbReference type="RefSeq" id="WP_344602267.1">
    <property type="nucleotide sequence ID" value="NZ_BAAAHE010000007.1"/>
</dbReference>
<organism evidence="2 3">
    <name type="scientific">Sporichthya brevicatena</name>
    <dbReference type="NCBI Taxonomy" id="171442"/>
    <lineage>
        <taxon>Bacteria</taxon>
        <taxon>Bacillati</taxon>
        <taxon>Actinomycetota</taxon>
        <taxon>Actinomycetes</taxon>
        <taxon>Sporichthyales</taxon>
        <taxon>Sporichthyaceae</taxon>
        <taxon>Sporichthya</taxon>
    </lineage>
</organism>
<reference evidence="2 3" key="1">
    <citation type="journal article" date="2019" name="Int. J. Syst. Evol. Microbiol.">
        <title>The Global Catalogue of Microorganisms (GCM) 10K type strain sequencing project: providing services to taxonomists for standard genome sequencing and annotation.</title>
        <authorList>
            <consortium name="The Broad Institute Genomics Platform"/>
            <consortium name="The Broad Institute Genome Sequencing Center for Infectious Disease"/>
            <person name="Wu L."/>
            <person name="Ma J."/>
        </authorList>
    </citation>
    <scope>NUCLEOTIDE SEQUENCE [LARGE SCALE GENOMIC DNA]</scope>
    <source>
        <strain evidence="2 3">JCM 10671</strain>
    </source>
</reference>
<protein>
    <recommendedName>
        <fullName evidence="1">VWFA domain-containing protein</fullName>
    </recommendedName>
</protein>
<evidence type="ECO:0000313" key="2">
    <source>
        <dbReference type="EMBL" id="GAA0610035.1"/>
    </source>
</evidence>
<name>A0ABN1GEW4_9ACTN</name>
<dbReference type="InterPro" id="IPR036465">
    <property type="entry name" value="vWFA_dom_sf"/>
</dbReference>
<feature type="domain" description="VWFA" evidence="1">
    <location>
        <begin position="96"/>
        <end position="254"/>
    </location>
</feature>
<accession>A0ABN1GEW4</accession>
<gene>
    <name evidence="2" type="ORF">GCM10009547_10150</name>
</gene>
<dbReference type="SUPFAM" id="SSF53300">
    <property type="entry name" value="vWA-like"/>
    <property type="match status" value="1"/>
</dbReference>
<comment type="caution">
    <text evidence="2">The sequence shown here is derived from an EMBL/GenBank/DDBJ whole genome shotgun (WGS) entry which is preliminary data.</text>
</comment>
<sequence length="258" mass="26809">MAADPDATLALLAEMARATDEKLRAAARQLAGRIVLDRVRTGPPRARGIGKLRNVPADRGGDLDLDASMPAVVDAKALRRPPHLGDLTARTWSRPELALCLLVDASGSMGGERLAAAALTAAACALRAPGEYAVLSFAREVSVLKAIDAPAAPQTVVDAILGLRGHGVTALATALRAATDELERSRASRRVVVLLSDCRATDDEDPIPVASRVPELVILAPAEGCEQAEDLAARTGARWAPMTGSSAAPAALLSLLDR</sequence>
<dbReference type="InterPro" id="IPR002035">
    <property type="entry name" value="VWF_A"/>
</dbReference>
<proteinExistence type="predicted"/>
<dbReference type="SMART" id="SM00327">
    <property type="entry name" value="VWA"/>
    <property type="match status" value="1"/>
</dbReference>
<evidence type="ECO:0000259" key="1">
    <source>
        <dbReference type="SMART" id="SM00327"/>
    </source>
</evidence>
<dbReference type="Proteomes" id="UP001500957">
    <property type="component" value="Unassembled WGS sequence"/>
</dbReference>
<dbReference type="EMBL" id="BAAAHE010000007">
    <property type="protein sequence ID" value="GAA0610035.1"/>
    <property type="molecule type" value="Genomic_DNA"/>
</dbReference>
<evidence type="ECO:0000313" key="3">
    <source>
        <dbReference type="Proteomes" id="UP001500957"/>
    </source>
</evidence>
<dbReference type="Pfam" id="PF13519">
    <property type="entry name" value="VWA_2"/>
    <property type="match status" value="1"/>
</dbReference>
<keyword evidence="3" id="KW-1185">Reference proteome</keyword>
<dbReference type="Gene3D" id="3.40.50.410">
    <property type="entry name" value="von Willebrand factor, type A domain"/>
    <property type="match status" value="1"/>
</dbReference>